<organism evidence="2 3">
    <name type="scientific">Actinacidiphila cocklensis</name>
    <dbReference type="NCBI Taxonomy" id="887465"/>
    <lineage>
        <taxon>Bacteria</taxon>
        <taxon>Bacillati</taxon>
        <taxon>Actinomycetota</taxon>
        <taxon>Actinomycetes</taxon>
        <taxon>Kitasatosporales</taxon>
        <taxon>Streptomycetaceae</taxon>
        <taxon>Actinacidiphila</taxon>
    </lineage>
</organism>
<evidence type="ECO:0000256" key="1">
    <source>
        <dbReference type="SAM" id="SignalP"/>
    </source>
</evidence>
<accession>A0A9W4GNC2</accession>
<gene>
    <name evidence="2" type="ORF">SCOCK_100173</name>
</gene>
<keyword evidence="3" id="KW-1185">Reference proteome</keyword>
<dbReference type="PROSITE" id="PS51318">
    <property type="entry name" value="TAT"/>
    <property type="match status" value="1"/>
</dbReference>
<dbReference type="RefSeq" id="WP_251484452.1">
    <property type="nucleotide sequence ID" value="NZ_CAJSLV010000002.1"/>
</dbReference>
<dbReference type="Pfam" id="PF03663">
    <property type="entry name" value="Glyco_hydro_76"/>
    <property type="match status" value="1"/>
</dbReference>
<comment type="caution">
    <text evidence="2">The sequence shown here is derived from an EMBL/GenBank/DDBJ whole genome shotgun (WGS) entry which is preliminary data.</text>
</comment>
<proteinExistence type="predicted"/>
<keyword evidence="2" id="KW-0378">Hydrolase</keyword>
<reference evidence="2" key="1">
    <citation type="submission" date="2021-05" db="EMBL/GenBank/DDBJ databases">
        <authorList>
            <person name="Arsene-Ploetze F."/>
        </authorList>
    </citation>
    <scope>NUCLEOTIDE SEQUENCE</scope>
    <source>
        <strain evidence="2">DSM 42138</strain>
    </source>
</reference>
<dbReference type="Gene3D" id="1.50.10.20">
    <property type="match status" value="1"/>
</dbReference>
<dbReference type="PANTHER" id="PTHR47791">
    <property type="entry name" value="MEIOTICALLY UP-REGULATED GENE 191 PROTEIN"/>
    <property type="match status" value="1"/>
</dbReference>
<dbReference type="AlphaFoldDB" id="A0A9W4GNC2"/>
<dbReference type="GO" id="GO:0016787">
    <property type="term" value="F:hydrolase activity"/>
    <property type="evidence" value="ECO:0007669"/>
    <property type="project" value="UniProtKB-KW"/>
</dbReference>
<feature type="signal peptide" evidence="1">
    <location>
        <begin position="1"/>
        <end position="38"/>
    </location>
</feature>
<evidence type="ECO:0000313" key="3">
    <source>
        <dbReference type="Proteomes" id="UP001152519"/>
    </source>
</evidence>
<dbReference type="InterPro" id="IPR005198">
    <property type="entry name" value="Glyco_hydro_76"/>
</dbReference>
<dbReference type="InterPro" id="IPR008928">
    <property type="entry name" value="6-hairpin_glycosidase_sf"/>
</dbReference>
<evidence type="ECO:0000313" key="2">
    <source>
        <dbReference type="EMBL" id="CAG6391107.1"/>
    </source>
</evidence>
<feature type="chain" id="PRO_5040744841" evidence="1">
    <location>
        <begin position="39"/>
        <end position="406"/>
    </location>
</feature>
<dbReference type="InterPro" id="IPR053169">
    <property type="entry name" value="MUG_Protein"/>
</dbReference>
<sequence>MSIEDRSASRPSRRFFGKAVVAAGGSLALGLSATPAFATSYPSPGTPGRYARRAVTAYNSLQRTFYEPQVNLYAPNFPAQPGDNPYAYVYPYAGVVTATLGLLRLDRRYAPAVRDRVEALAAYYNPAPASANPLSPPAPASPPGYASYVLPPLGGGGDLFYDDNEWIGLAALQQYRMTGDPAALKRAELINTLVAYGWDDDPGHPDPGGTFWTQATYNHDRNTVSTGLGSEIASRLFLLTRKQAYLAQSLRQFDWVDRYLRAPDGLYWDHVDLNGTVNTAQLAYNQGNMLGAAALLHLATGESAYLAQAVDIAEKSLKTFGSGGTFSADVPGAVTFFKNLLLLHSIHPDDNYRRQQQKYADALWETVDPATGLLPAEGGLAVNAQAALVETQTLAAWSPRDYHLLL</sequence>
<dbReference type="GO" id="GO:0005975">
    <property type="term" value="P:carbohydrate metabolic process"/>
    <property type="evidence" value="ECO:0007669"/>
    <property type="project" value="InterPro"/>
</dbReference>
<name>A0A9W4GNC2_9ACTN</name>
<dbReference type="InterPro" id="IPR006311">
    <property type="entry name" value="TAT_signal"/>
</dbReference>
<dbReference type="PANTHER" id="PTHR47791:SF4">
    <property type="entry name" value="(PUTATIVE SECRETED PROTEIN)-RELATED"/>
    <property type="match status" value="1"/>
</dbReference>
<dbReference type="SUPFAM" id="SSF48208">
    <property type="entry name" value="Six-hairpin glycosidases"/>
    <property type="match status" value="1"/>
</dbReference>
<protein>
    <submittedName>
        <fullName evidence="2">Glycosyl hydrolase family 76</fullName>
    </submittedName>
</protein>
<keyword evidence="1" id="KW-0732">Signal</keyword>
<dbReference type="Proteomes" id="UP001152519">
    <property type="component" value="Unassembled WGS sequence"/>
</dbReference>
<dbReference type="EMBL" id="CAJSLV010000002">
    <property type="protein sequence ID" value="CAG6391107.1"/>
    <property type="molecule type" value="Genomic_DNA"/>
</dbReference>